<dbReference type="EMBL" id="WOCE01000004">
    <property type="protein sequence ID" value="KAE9614909.1"/>
    <property type="molecule type" value="Genomic_DNA"/>
</dbReference>
<evidence type="ECO:0000256" key="1">
    <source>
        <dbReference type="ARBA" id="ARBA00001935"/>
    </source>
</evidence>
<dbReference type="Pfam" id="PF07731">
    <property type="entry name" value="Cu-oxidase_2"/>
    <property type="match status" value="1"/>
</dbReference>
<dbReference type="InterPro" id="IPR011706">
    <property type="entry name" value="Cu-oxidase_C"/>
</dbReference>
<accession>A0A6A4QMS1</accession>
<reference evidence="13" key="1">
    <citation type="journal article" date="2020" name="Nat. Commun.">
        <title>Genome sequence of the cluster root forming white lupin.</title>
        <authorList>
            <person name="Hufnagel B."/>
            <person name="Marques A."/>
            <person name="Soriano A."/>
            <person name="Marques L."/>
            <person name="Divol F."/>
            <person name="Doumas P."/>
            <person name="Sallet E."/>
            <person name="Mancinotti D."/>
            <person name="Carrere S."/>
            <person name="Marande W."/>
            <person name="Arribat S."/>
            <person name="Keller J."/>
            <person name="Huneau C."/>
            <person name="Blein T."/>
            <person name="Aime D."/>
            <person name="Laguerre M."/>
            <person name="Taylor J."/>
            <person name="Schubert V."/>
            <person name="Nelson M."/>
            <person name="Geu-Flores F."/>
            <person name="Crespi M."/>
            <person name="Gallardo-Guerrero K."/>
            <person name="Delaux P.-M."/>
            <person name="Salse J."/>
            <person name="Berges H."/>
            <person name="Guyot R."/>
            <person name="Gouzy J."/>
            <person name="Peret B."/>
        </authorList>
    </citation>
    <scope>NUCLEOTIDE SEQUENCE [LARGE SCALE GENOMIC DNA]</scope>
    <source>
        <strain evidence="13">cv. Amiga</strain>
    </source>
</reference>
<dbReference type="AlphaFoldDB" id="A0A6A4QMS1"/>
<evidence type="ECO:0000256" key="3">
    <source>
        <dbReference type="ARBA" id="ARBA00010609"/>
    </source>
</evidence>
<keyword evidence="6" id="KW-0677">Repeat</keyword>
<dbReference type="InterPro" id="IPR045087">
    <property type="entry name" value="Cu-oxidase_fam"/>
</dbReference>
<comment type="caution">
    <text evidence="12">The sequence shown here is derived from an EMBL/GenBank/DDBJ whole genome shotgun (WGS) entry which is preliminary data.</text>
</comment>
<dbReference type="PROSITE" id="PS00080">
    <property type="entry name" value="MULTICOPPER_OXIDASE2"/>
    <property type="match status" value="1"/>
</dbReference>
<protein>
    <submittedName>
        <fullName evidence="12">Putative L-ascorbate oxidase</fullName>
    </submittedName>
</protein>
<gene>
    <name evidence="12" type="ORF">Lalb_Chr04g0249671</name>
</gene>
<sequence>MCHKLVVVEVDGNYVEPFTVDDIDIYSGDSYSVLLTTNQDPKQNYWISIGVRGRFSRTPQGLTILHYKTVPDSVLPTLPPPITPRWNDFDRSKAFINKIVARMGTPTPPKLCDKRIFLLNTQTLVDEIIKWSINNVTLSLPKIPYLASIKFNLKGAFDQKSPPENYPDNYDIFKPPLNPSTNVGNGVYMFQMNQVVDVILQNTNNLLGYRSEVHPWHMHGHDFWVLGYGEGKFQPGKDDAKLNLKNPPLRNNAVLFPHGWTALRFKADNPGVWPFHCHIEPHLHMGMGVIFAEAVQNVNNIPKQALACALTGKIFMNNSKQN</sequence>
<dbReference type="PANTHER" id="PTHR11709:SF394">
    <property type="entry name" value="FI03373P-RELATED"/>
    <property type="match status" value="1"/>
</dbReference>
<dbReference type="GO" id="GO:0005576">
    <property type="term" value="C:extracellular region"/>
    <property type="evidence" value="ECO:0007669"/>
    <property type="project" value="UniProtKB-SubCell"/>
</dbReference>
<dbReference type="GO" id="GO:0005507">
    <property type="term" value="F:copper ion binding"/>
    <property type="evidence" value="ECO:0007669"/>
    <property type="project" value="InterPro"/>
</dbReference>
<evidence type="ECO:0000259" key="11">
    <source>
        <dbReference type="Pfam" id="PF07731"/>
    </source>
</evidence>
<evidence type="ECO:0000256" key="2">
    <source>
        <dbReference type="ARBA" id="ARBA00004613"/>
    </source>
</evidence>
<evidence type="ECO:0000313" key="12">
    <source>
        <dbReference type="EMBL" id="KAE9614909.1"/>
    </source>
</evidence>
<dbReference type="Gene3D" id="2.60.40.420">
    <property type="entry name" value="Cupredoxins - blue copper proteins"/>
    <property type="match status" value="2"/>
</dbReference>
<dbReference type="GO" id="GO:0009506">
    <property type="term" value="C:plasmodesma"/>
    <property type="evidence" value="ECO:0007669"/>
    <property type="project" value="TreeGrafter"/>
</dbReference>
<keyword evidence="7" id="KW-0560">Oxidoreductase</keyword>
<name>A0A6A4QMS1_LUPAL</name>
<dbReference type="InterPro" id="IPR008972">
    <property type="entry name" value="Cupredoxin"/>
</dbReference>
<keyword evidence="5" id="KW-0479">Metal-binding</keyword>
<evidence type="ECO:0000259" key="10">
    <source>
        <dbReference type="Pfam" id="PF00394"/>
    </source>
</evidence>
<dbReference type="PROSITE" id="PS00079">
    <property type="entry name" value="MULTICOPPER_OXIDASE1"/>
    <property type="match status" value="1"/>
</dbReference>
<evidence type="ECO:0000256" key="4">
    <source>
        <dbReference type="ARBA" id="ARBA00022525"/>
    </source>
</evidence>
<dbReference type="InterPro" id="IPR001117">
    <property type="entry name" value="Cu-oxidase_2nd"/>
</dbReference>
<dbReference type="CDD" id="cd13893">
    <property type="entry name" value="CuRO_3_AAO"/>
    <property type="match status" value="1"/>
</dbReference>
<dbReference type="Pfam" id="PF00394">
    <property type="entry name" value="Cu-oxidase"/>
    <property type="match status" value="1"/>
</dbReference>
<evidence type="ECO:0000313" key="13">
    <source>
        <dbReference type="Proteomes" id="UP000447434"/>
    </source>
</evidence>
<dbReference type="OrthoDB" id="2121828at2759"/>
<feature type="domain" description="Plastocyanin-like" evidence="10">
    <location>
        <begin position="3"/>
        <end position="68"/>
    </location>
</feature>
<dbReference type="GO" id="GO:0016491">
    <property type="term" value="F:oxidoreductase activity"/>
    <property type="evidence" value="ECO:0007669"/>
    <property type="project" value="UniProtKB-KW"/>
</dbReference>
<dbReference type="InterPro" id="IPR033138">
    <property type="entry name" value="Cu_oxidase_CS"/>
</dbReference>
<dbReference type="InterPro" id="IPR034267">
    <property type="entry name" value="CuRO_3_AAO"/>
</dbReference>
<keyword evidence="4" id="KW-0964">Secreted</keyword>
<dbReference type="Proteomes" id="UP000447434">
    <property type="component" value="Chromosome 4"/>
</dbReference>
<keyword evidence="13" id="KW-1185">Reference proteome</keyword>
<keyword evidence="9" id="KW-0325">Glycoprotein</keyword>
<comment type="cofactor">
    <cofactor evidence="1">
        <name>Cu cation</name>
        <dbReference type="ChEBI" id="CHEBI:23378"/>
    </cofactor>
</comment>
<dbReference type="FunFam" id="2.60.40.420:FF:000060">
    <property type="entry name" value="L-ascorbate oxidase"/>
    <property type="match status" value="1"/>
</dbReference>
<organism evidence="12 13">
    <name type="scientific">Lupinus albus</name>
    <name type="common">White lupine</name>
    <name type="synonym">Lupinus termis</name>
    <dbReference type="NCBI Taxonomy" id="3870"/>
    <lineage>
        <taxon>Eukaryota</taxon>
        <taxon>Viridiplantae</taxon>
        <taxon>Streptophyta</taxon>
        <taxon>Embryophyta</taxon>
        <taxon>Tracheophyta</taxon>
        <taxon>Spermatophyta</taxon>
        <taxon>Magnoliopsida</taxon>
        <taxon>eudicotyledons</taxon>
        <taxon>Gunneridae</taxon>
        <taxon>Pentapetalae</taxon>
        <taxon>rosids</taxon>
        <taxon>fabids</taxon>
        <taxon>Fabales</taxon>
        <taxon>Fabaceae</taxon>
        <taxon>Papilionoideae</taxon>
        <taxon>50 kb inversion clade</taxon>
        <taxon>genistoids sensu lato</taxon>
        <taxon>core genistoids</taxon>
        <taxon>Genisteae</taxon>
        <taxon>Lupinus</taxon>
    </lineage>
</organism>
<evidence type="ECO:0000256" key="6">
    <source>
        <dbReference type="ARBA" id="ARBA00022737"/>
    </source>
</evidence>
<proteinExistence type="inferred from homology"/>
<evidence type="ECO:0000256" key="8">
    <source>
        <dbReference type="ARBA" id="ARBA00023008"/>
    </source>
</evidence>
<evidence type="ECO:0000256" key="9">
    <source>
        <dbReference type="ARBA" id="ARBA00023180"/>
    </source>
</evidence>
<feature type="domain" description="Plastocyanin-like" evidence="11">
    <location>
        <begin position="181"/>
        <end position="295"/>
    </location>
</feature>
<comment type="subcellular location">
    <subcellularLocation>
        <location evidence="2">Secreted</location>
    </subcellularLocation>
</comment>
<dbReference type="PANTHER" id="PTHR11709">
    <property type="entry name" value="MULTI-COPPER OXIDASE"/>
    <property type="match status" value="1"/>
</dbReference>
<dbReference type="SUPFAM" id="SSF49503">
    <property type="entry name" value="Cupredoxins"/>
    <property type="match status" value="2"/>
</dbReference>
<evidence type="ECO:0000256" key="7">
    <source>
        <dbReference type="ARBA" id="ARBA00023002"/>
    </source>
</evidence>
<evidence type="ECO:0000256" key="5">
    <source>
        <dbReference type="ARBA" id="ARBA00022723"/>
    </source>
</evidence>
<comment type="similarity">
    <text evidence="3">Belongs to the multicopper oxidase family.</text>
</comment>
<dbReference type="InterPro" id="IPR002355">
    <property type="entry name" value="Cu_oxidase_Cu_BS"/>
</dbReference>
<keyword evidence="8" id="KW-0186">Copper</keyword>